<evidence type="ECO:0000259" key="8">
    <source>
        <dbReference type="PROSITE" id="PS50928"/>
    </source>
</evidence>
<evidence type="ECO:0000256" key="7">
    <source>
        <dbReference type="RuleBase" id="RU363032"/>
    </source>
</evidence>
<evidence type="ECO:0000313" key="10">
    <source>
        <dbReference type="Proteomes" id="UP000426246"/>
    </source>
</evidence>
<proteinExistence type="inferred from homology"/>
<organism evidence="9 10">
    <name type="scientific">Paenibacillus psychroresistens</name>
    <dbReference type="NCBI Taxonomy" id="1778678"/>
    <lineage>
        <taxon>Bacteria</taxon>
        <taxon>Bacillati</taxon>
        <taxon>Bacillota</taxon>
        <taxon>Bacilli</taxon>
        <taxon>Bacillales</taxon>
        <taxon>Paenibacillaceae</taxon>
        <taxon>Paenibacillus</taxon>
    </lineage>
</organism>
<dbReference type="InterPro" id="IPR035906">
    <property type="entry name" value="MetI-like_sf"/>
</dbReference>
<dbReference type="Pfam" id="PF00528">
    <property type="entry name" value="BPD_transp_1"/>
    <property type="match status" value="1"/>
</dbReference>
<evidence type="ECO:0000256" key="3">
    <source>
        <dbReference type="ARBA" id="ARBA00022475"/>
    </source>
</evidence>
<gene>
    <name evidence="9" type="ORF">EHS13_04865</name>
</gene>
<keyword evidence="6 7" id="KW-0472">Membrane</keyword>
<dbReference type="InterPro" id="IPR000515">
    <property type="entry name" value="MetI-like"/>
</dbReference>
<evidence type="ECO:0000256" key="1">
    <source>
        <dbReference type="ARBA" id="ARBA00004651"/>
    </source>
</evidence>
<protein>
    <submittedName>
        <fullName evidence="9">Sugar ABC transporter permease</fullName>
    </submittedName>
</protein>
<dbReference type="AlphaFoldDB" id="A0A6B8RFH6"/>
<feature type="transmembrane region" description="Helical" evidence="7">
    <location>
        <begin position="78"/>
        <end position="97"/>
    </location>
</feature>
<name>A0A6B8RFH6_9BACL</name>
<feature type="transmembrane region" description="Helical" evidence="7">
    <location>
        <begin position="12"/>
        <end position="30"/>
    </location>
</feature>
<dbReference type="SUPFAM" id="SSF161098">
    <property type="entry name" value="MetI-like"/>
    <property type="match status" value="1"/>
</dbReference>
<feature type="transmembrane region" description="Helical" evidence="7">
    <location>
        <begin position="208"/>
        <end position="230"/>
    </location>
</feature>
<dbReference type="PANTHER" id="PTHR43227:SF11">
    <property type="entry name" value="BLL4140 PROTEIN"/>
    <property type="match status" value="1"/>
</dbReference>
<dbReference type="InterPro" id="IPR050809">
    <property type="entry name" value="UgpAE/MalFG_permease"/>
</dbReference>
<evidence type="ECO:0000256" key="6">
    <source>
        <dbReference type="ARBA" id="ARBA00023136"/>
    </source>
</evidence>
<dbReference type="Gene3D" id="1.10.3720.10">
    <property type="entry name" value="MetI-like"/>
    <property type="match status" value="1"/>
</dbReference>
<keyword evidence="10" id="KW-1185">Reference proteome</keyword>
<dbReference type="GO" id="GO:0055085">
    <property type="term" value="P:transmembrane transport"/>
    <property type="evidence" value="ECO:0007669"/>
    <property type="project" value="InterPro"/>
</dbReference>
<keyword evidence="5 7" id="KW-1133">Transmembrane helix</keyword>
<evidence type="ECO:0000313" key="9">
    <source>
        <dbReference type="EMBL" id="QGQ94283.1"/>
    </source>
</evidence>
<dbReference type="KEGG" id="ppsc:EHS13_04865"/>
<evidence type="ECO:0000256" key="4">
    <source>
        <dbReference type="ARBA" id="ARBA00022692"/>
    </source>
</evidence>
<dbReference type="PANTHER" id="PTHR43227">
    <property type="entry name" value="BLL4140 PROTEIN"/>
    <property type="match status" value="1"/>
</dbReference>
<evidence type="ECO:0000256" key="2">
    <source>
        <dbReference type="ARBA" id="ARBA00022448"/>
    </source>
</evidence>
<evidence type="ECO:0000256" key="5">
    <source>
        <dbReference type="ARBA" id="ARBA00022989"/>
    </source>
</evidence>
<accession>A0A6B8RFH6</accession>
<dbReference type="GO" id="GO:0005886">
    <property type="term" value="C:plasma membrane"/>
    <property type="evidence" value="ECO:0007669"/>
    <property type="project" value="UniProtKB-SubCell"/>
</dbReference>
<dbReference type="Proteomes" id="UP000426246">
    <property type="component" value="Chromosome"/>
</dbReference>
<keyword evidence="2 7" id="KW-0813">Transport</keyword>
<comment type="similarity">
    <text evidence="7">Belongs to the binding-protein-dependent transport system permease family.</text>
</comment>
<feature type="domain" description="ABC transmembrane type-1" evidence="8">
    <location>
        <begin position="72"/>
        <end position="287"/>
    </location>
</feature>
<dbReference type="CDD" id="cd06261">
    <property type="entry name" value="TM_PBP2"/>
    <property type="match status" value="1"/>
</dbReference>
<keyword evidence="4 7" id="KW-0812">Transmembrane</keyword>
<keyword evidence="3" id="KW-1003">Cell membrane</keyword>
<dbReference type="OrthoDB" id="9785836at2"/>
<sequence>MTRLKKIKANWELYLLIAPVVAYFIIFHYWPIYGVQIAFKDFSATKGIAGSPWVEFKHFTRFFESIFFDRVIRNTIGISLYSLAVTFPLPIILALMMNEVKNKLFKKAVQNISYAPYFISQVVLVGIVILFLSPEAGVINRVIEFFGGEAKLFMADTAWFKSIFVFSGLWQGLGWGTVIYMAVLAGVDPHLIEASIVDGANKWQRIRHISIPTLIPTAIVLLILAAGNVMNVGFEKVFLLQNPQNLDSSDVIATYIYRTGLLNSQYSFAAAIGLFNSVINCTILVVVNAVARRYSSNSLW</sequence>
<dbReference type="RefSeq" id="WP_155699284.1">
    <property type="nucleotide sequence ID" value="NZ_CP034235.1"/>
</dbReference>
<feature type="transmembrane region" description="Helical" evidence="7">
    <location>
        <begin position="268"/>
        <end position="291"/>
    </location>
</feature>
<dbReference type="EMBL" id="CP034235">
    <property type="protein sequence ID" value="QGQ94283.1"/>
    <property type="molecule type" value="Genomic_DNA"/>
</dbReference>
<feature type="transmembrane region" description="Helical" evidence="7">
    <location>
        <begin position="163"/>
        <end position="187"/>
    </location>
</feature>
<reference evidence="10" key="1">
    <citation type="submission" date="2018-11" db="EMBL/GenBank/DDBJ databases">
        <title>Complete genome sequence of Paenibacillus sp. ML311-T8.</title>
        <authorList>
            <person name="Nam Y.-D."/>
            <person name="Kang J."/>
            <person name="Chung W.-H."/>
            <person name="Park Y.S."/>
        </authorList>
    </citation>
    <scope>NUCLEOTIDE SEQUENCE [LARGE SCALE GENOMIC DNA]</scope>
    <source>
        <strain evidence="10">ML311-T8</strain>
    </source>
</reference>
<comment type="subcellular location">
    <subcellularLocation>
        <location evidence="1 7">Cell membrane</location>
        <topology evidence="1 7">Multi-pass membrane protein</topology>
    </subcellularLocation>
</comment>
<dbReference type="PROSITE" id="PS50928">
    <property type="entry name" value="ABC_TM1"/>
    <property type="match status" value="1"/>
</dbReference>
<feature type="transmembrane region" description="Helical" evidence="7">
    <location>
        <begin position="118"/>
        <end position="143"/>
    </location>
</feature>